<dbReference type="OMA" id="SICCCIN"/>
<dbReference type="STRING" id="5888.A0DRF8"/>
<dbReference type="SUPFAM" id="SSF81296">
    <property type="entry name" value="E set domains"/>
    <property type="match status" value="1"/>
</dbReference>
<dbReference type="PANTHER" id="PTHR11188">
    <property type="entry name" value="ARRESTIN DOMAIN CONTAINING PROTEIN"/>
    <property type="match status" value="1"/>
</dbReference>
<dbReference type="HOGENOM" id="CLU_024367_3_0_1"/>
<organism evidence="3 4">
    <name type="scientific">Paramecium tetraurelia</name>
    <dbReference type="NCBI Taxonomy" id="5888"/>
    <lineage>
        <taxon>Eukaryota</taxon>
        <taxon>Sar</taxon>
        <taxon>Alveolata</taxon>
        <taxon>Ciliophora</taxon>
        <taxon>Intramacronucleata</taxon>
        <taxon>Oligohymenophorea</taxon>
        <taxon>Peniculida</taxon>
        <taxon>Parameciidae</taxon>
        <taxon>Paramecium</taxon>
    </lineage>
</organism>
<evidence type="ECO:0000313" key="4">
    <source>
        <dbReference type="Proteomes" id="UP000000600"/>
    </source>
</evidence>
<dbReference type="OrthoDB" id="290614at2759"/>
<evidence type="ECO:0000259" key="2">
    <source>
        <dbReference type="Pfam" id="PF02752"/>
    </source>
</evidence>
<dbReference type="GeneID" id="5038807"/>
<dbReference type="InterPro" id="IPR011022">
    <property type="entry name" value="Arrestin_C-like"/>
</dbReference>
<proteinExistence type="predicted"/>
<evidence type="ECO:0000259" key="1">
    <source>
        <dbReference type="Pfam" id="PF00339"/>
    </source>
</evidence>
<accession>A0DRF8</accession>
<dbReference type="GO" id="GO:0015031">
    <property type="term" value="P:protein transport"/>
    <property type="evidence" value="ECO:0000318"/>
    <property type="project" value="GO_Central"/>
</dbReference>
<gene>
    <name evidence="3" type="ORF">GSPATT00019342001</name>
</gene>
<feature type="domain" description="Arrestin C-terminal-like" evidence="2">
    <location>
        <begin position="176"/>
        <end position="311"/>
    </location>
</feature>
<dbReference type="Pfam" id="PF00339">
    <property type="entry name" value="Arrestin_N"/>
    <property type="match status" value="1"/>
</dbReference>
<name>A0DRF8_PARTE</name>
<sequence>MGNSNKKSEYGDIAIRTEKPFYFAGDLVRGNIFLNICKSGYQGNIIEFTVQGKEKTEWEEGSGDEQRTYKGKNKFYSQSVPIYTFSNQIAQIGQYVFPFQFQLHPNLPGSFHHKNQYDCGSISYNVKAKFTSTQPNKPSIRNKQEFMVREPIKQNVVGQEQESTTNLTECCCNNKGSSRLKSFCDKNHYLPGDTAQLTIEVDNSNCYLNIDYFEIELHQVLILKANYSTTKLARKILTQRIPGIQARSKNVGSESRNVSITLLNQIRPQIELTPTTNGKLVNQQYYLRVNPKFEGCICCSQKPVITFQIVLLYRIPSDYIQPLPQPPDWNPQTFEPVLIDFEHQYQMNIANNNMQQNDPFMSKY</sequence>
<dbReference type="eggNOG" id="KOG3780">
    <property type="taxonomic scope" value="Eukaryota"/>
</dbReference>
<dbReference type="GO" id="GO:0005737">
    <property type="term" value="C:cytoplasm"/>
    <property type="evidence" value="ECO:0000318"/>
    <property type="project" value="GO_Central"/>
</dbReference>
<keyword evidence="4" id="KW-1185">Reference proteome</keyword>
<protein>
    <recommendedName>
        <fullName evidence="5">Arrestin C-terminal-like domain-containing protein</fullName>
    </recommendedName>
</protein>
<reference evidence="3 4" key="1">
    <citation type="journal article" date="2006" name="Nature">
        <title>Global trends of whole-genome duplications revealed by the ciliate Paramecium tetraurelia.</title>
        <authorList>
            <consortium name="Genoscope"/>
            <person name="Aury J.-M."/>
            <person name="Jaillon O."/>
            <person name="Duret L."/>
            <person name="Noel B."/>
            <person name="Jubin C."/>
            <person name="Porcel B.M."/>
            <person name="Segurens B."/>
            <person name="Daubin V."/>
            <person name="Anthouard V."/>
            <person name="Aiach N."/>
            <person name="Arnaiz O."/>
            <person name="Billaut A."/>
            <person name="Beisson J."/>
            <person name="Blanc I."/>
            <person name="Bouhouche K."/>
            <person name="Camara F."/>
            <person name="Duharcourt S."/>
            <person name="Guigo R."/>
            <person name="Gogendeau D."/>
            <person name="Katinka M."/>
            <person name="Keller A.-M."/>
            <person name="Kissmehl R."/>
            <person name="Klotz C."/>
            <person name="Koll F."/>
            <person name="Le Moue A."/>
            <person name="Lepere C."/>
            <person name="Malinsky S."/>
            <person name="Nowacki M."/>
            <person name="Nowak J.K."/>
            <person name="Plattner H."/>
            <person name="Poulain J."/>
            <person name="Ruiz F."/>
            <person name="Serrano V."/>
            <person name="Zagulski M."/>
            <person name="Dessen P."/>
            <person name="Betermier M."/>
            <person name="Weissenbach J."/>
            <person name="Scarpelli C."/>
            <person name="Schachter V."/>
            <person name="Sperling L."/>
            <person name="Meyer E."/>
            <person name="Cohen J."/>
            <person name="Wincker P."/>
        </authorList>
    </citation>
    <scope>NUCLEOTIDE SEQUENCE [LARGE SCALE GENOMIC DNA]</scope>
    <source>
        <strain evidence="3 4">Stock d4-2</strain>
    </source>
</reference>
<feature type="domain" description="Arrestin-like N-terminal" evidence="1">
    <location>
        <begin position="13"/>
        <end position="153"/>
    </location>
</feature>
<dbReference type="AlphaFoldDB" id="A0DRF8"/>
<dbReference type="PANTHER" id="PTHR11188:SF17">
    <property type="entry name" value="FI21816P1"/>
    <property type="match status" value="1"/>
</dbReference>
<dbReference type="RefSeq" id="XP_001453022.1">
    <property type="nucleotide sequence ID" value="XM_001452985.1"/>
</dbReference>
<dbReference type="InterPro" id="IPR014752">
    <property type="entry name" value="Arrestin-like_C"/>
</dbReference>
<dbReference type="InterPro" id="IPR050357">
    <property type="entry name" value="Arrestin_domain-protein"/>
</dbReference>
<dbReference type="InParanoid" id="A0DRF8"/>
<dbReference type="Pfam" id="PF02752">
    <property type="entry name" value="Arrestin_C"/>
    <property type="match status" value="1"/>
</dbReference>
<dbReference type="InterPro" id="IPR014756">
    <property type="entry name" value="Ig_E-set"/>
</dbReference>
<dbReference type="Proteomes" id="UP000000600">
    <property type="component" value="Unassembled WGS sequence"/>
</dbReference>
<dbReference type="Gene3D" id="2.60.40.640">
    <property type="match status" value="2"/>
</dbReference>
<evidence type="ECO:0008006" key="5">
    <source>
        <dbReference type="Google" id="ProtNLM"/>
    </source>
</evidence>
<evidence type="ECO:0000313" key="3">
    <source>
        <dbReference type="EMBL" id="CAK85625.1"/>
    </source>
</evidence>
<dbReference type="KEGG" id="ptm:GSPATT00019342001"/>
<dbReference type="EMBL" id="CT868541">
    <property type="protein sequence ID" value="CAK85625.1"/>
    <property type="molecule type" value="Genomic_DNA"/>
</dbReference>
<dbReference type="InterPro" id="IPR011021">
    <property type="entry name" value="Arrestin-like_N"/>
</dbReference>